<organism evidence="1 2">
    <name type="scientific">Lindgomyces ingoldianus</name>
    <dbReference type="NCBI Taxonomy" id="673940"/>
    <lineage>
        <taxon>Eukaryota</taxon>
        <taxon>Fungi</taxon>
        <taxon>Dikarya</taxon>
        <taxon>Ascomycota</taxon>
        <taxon>Pezizomycotina</taxon>
        <taxon>Dothideomycetes</taxon>
        <taxon>Pleosporomycetidae</taxon>
        <taxon>Pleosporales</taxon>
        <taxon>Lindgomycetaceae</taxon>
        <taxon>Lindgomyces</taxon>
    </lineage>
</organism>
<accession>A0ACB6QTH6</accession>
<reference evidence="1" key="1">
    <citation type="journal article" date="2020" name="Stud. Mycol.">
        <title>101 Dothideomycetes genomes: a test case for predicting lifestyles and emergence of pathogens.</title>
        <authorList>
            <person name="Haridas S."/>
            <person name="Albert R."/>
            <person name="Binder M."/>
            <person name="Bloem J."/>
            <person name="Labutti K."/>
            <person name="Salamov A."/>
            <person name="Andreopoulos B."/>
            <person name="Baker S."/>
            <person name="Barry K."/>
            <person name="Bills G."/>
            <person name="Bluhm B."/>
            <person name="Cannon C."/>
            <person name="Castanera R."/>
            <person name="Culley D."/>
            <person name="Daum C."/>
            <person name="Ezra D."/>
            <person name="Gonzalez J."/>
            <person name="Henrissat B."/>
            <person name="Kuo A."/>
            <person name="Liang C."/>
            <person name="Lipzen A."/>
            <person name="Lutzoni F."/>
            <person name="Magnuson J."/>
            <person name="Mondo S."/>
            <person name="Nolan M."/>
            <person name="Ohm R."/>
            <person name="Pangilinan J."/>
            <person name="Park H.-J."/>
            <person name="Ramirez L."/>
            <person name="Alfaro M."/>
            <person name="Sun H."/>
            <person name="Tritt A."/>
            <person name="Yoshinaga Y."/>
            <person name="Zwiers L.-H."/>
            <person name="Turgeon B."/>
            <person name="Goodwin S."/>
            <person name="Spatafora J."/>
            <person name="Crous P."/>
            <person name="Grigoriev I."/>
        </authorList>
    </citation>
    <scope>NUCLEOTIDE SEQUENCE</scope>
    <source>
        <strain evidence="1">ATCC 200398</strain>
    </source>
</reference>
<dbReference type="EMBL" id="MU003511">
    <property type="protein sequence ID" value="KAF2469602.1"/>
    <property type="molecule type" value="Genomic_DNA"/>
</dbReference>
<evidence type="ECO:0000313" key="1">
    <source>
        <dbReference type="EMBL" id="KAF2469602.1"/>
    </source>
</evidence>
<name>A0ACB6QTH6_9PLEO</name>
<evidence type="ECO:0000313" key="2">
    <source>
        <dbReference type="Proteomes" id="UP000799755"/>
    </source>
</evidence>
<keyword evidence="2" id="KW-1185">Reference proteome</keyword>
<gene>
    <name evidence="1" type="ORF">BDR25DRAFT_228622</name>
</gene>
<comment type="caution">
    <text evidence="1">The sequence shown here is derived from an EMBL/GenBank/DDBJ whole genome shotgun (WGS) entry which is preliminary data.</text>
</comment>
<proteinExistence type="predicted"/>
<dbReference type="Proteomes" id="UP000799755">
    <property type="component" value="Unassembled WGS sequence"/>
</dbReference>
<protein>
    <submittedName>
        <fullName evidence="1">Uncharacterized protein</fullName>
    </submittedName>
</protein>
<sequence>MTELLLSFHQVMPSYLDFMSAFGVQLEQRDARFSGFHEQSTLGRPKDRRPAVSELGRSGHGYQLCYNLKSVIDKAEPGKEKDWSIRQAALYHQFDVENNTALWICTEGRKDDGLFDRIRDLTSDDKRPEDWKYDSKADGFRSSLATHLACCHWSIEEWRTYVGWLETNAATRGSREKIEGVNRKNYTSADLQLVQIYEDKVSEVIMILEANNDIMKSLSNFYDGLLKNDAFDDVLKRDCREDIRDLVAQIGDMIYEANMQIRRAKLLVKITADRKGLVLQHLQGQATDATLKLTWMSYKEAIIMRIITIVTLIYLPATFVSTFFSTDVVKYGGQDANENFSTEAMFRWLQVTLPLSAVTLGIGFAWYRYQTKKSKEKGMHVLPY</sequence>